<evidence type="ECO:0000313" key="1">
    <source>
        <dbReference type="EMBL" id="EGZ05437.1"/>
    </source>
</evidence>
<dbReference type="GeneID" id="20642920"/>
<name>G5AFS1_PHYSP</name>
<evidence type="ECO:0000313" key="2">
    <source>
        <dbReference type="Proteomes" id="UP000002640"/>
    </source>
</evidence>
<dbReference type="InParanoid" id="G5AFS1"/>
<sequence length="116" mass="12720">MAFALLQPACLAAPFGLLTHPLPPSPPSSRTNCPPPHPSAARFSYLQLDGQPAGCPFGLDLHQYWSVRSWEGMLSELLTSASRWWFLQRLSARPYLAIAARRAAPFCLLRVGTCVA</sequence>
<dbReference type="EMBL" id="JH159166">
    <property type="protein sequence ID" value="EGZ05437.1"/>
    <property type="molecule type" value="Genomic_DNA"/>
</dbReference>
<dbReference type="AlphaFoldDB" id="G5AFS1"/>
<keyword evidence="2" id="KW-1185">Reference proteome</keyword>
<organism evidence="1 2">
    <name type="scientific">Phytophthora sojae (strain P6497)</name>
    <name type="common">Soybean stem and root rot agent</name>
    <name type="synonym">Phytophthora megasperma f. sp. glycines</name>
    <dbReference type="NCBI Taxonomy" id="1094619"/>
    <lineage>
        <taxon>Eukaryota</taxon>
        <taxon>Sar</taxon>
        <taxon>Stramenopiles</taxon>
        <taxon>Oomycota</taxon>
        <taxon>Peronosporomycetes</taxon>
        <taxon>Peronosporales</taxon>
        <taxon>Peronosporaceae</taxon>
        <taxon>Phytophthora</taxon>
    </lineage>
</organism>
<gene>
    <name evidence="1" type="ORF">PHYSODRAFT_307722</name>
</gene>
<proteinExistence type="predicted"/>
<dbReference type="RefSeq" id="XP_009538968.1">
    <property type="nucleotide sequence ID" value="XM_009540673.1"/>
</dbReference>
<protein>
    <submittedName>
        <fullName evidence="1">Uncharacterized protein</fullName>
    </submittedName>
</protein>
<reference evidence="1 2" key="1">
    <citation type="journal article" date="2006" name="Science">
        <title>Phytophthora genome sequences uncover evolutionary origins and mechanisms of pathogenesis.</title>
        <authorList>
            <person name="Tyler B.M."/>
            <person name="Tripathy S."/>
            <person name="Zhang X."/>
            <person name="Dehal P."/>
            <person name="Jiang R.H."/>
            <person name="Aerts A."/>
            <person name="Arredondo F.D."/>
            <person name="Baxter L."/>
            <person name="Bensasson D."/>
            <person name="Beynon J.L."/>
            <person name="Chapman J."/>
            <person name="Damasceno C.M."/>
            <person name="Dorrance A.E."/>
            <person name="Dou D."/>
            <person name="Dickerman A.W."/>
            <person name="Dubchak I.L."/>
            <person name="Garbelotto M."/>
            <person name="Gijzen M."/>
            <person name="Gordon S.G."/>
            <person name="Govers F."/>
            <person name="Grunwald N.J."/>
            <person name="Huang W."/>
            <person name="Ivors K.L."/>
            <person name="Jones R.W."/>
            <person name="Kamoun S."/>
            <person name="Krampis K."/>
            <person name="Lamour K.H."/>
            <person name="Lee M.K."/>
            <person name="McDonald W.H."/>
            <person name="Medina M."/>
            <person name="Meijer H.J."/>
            <person name="Nordberg E.K."/>
            <person name="Maclean D.J."/>
            <person name="Ospina-Giraldo M.D."/>
            <person name="Morris P.F."/>
            <person name="Phuntumart V."/>
            <person name="Putnam N.H."/>
            <person name="Rash S."/>
            <person name="Rose J.K."/>
            <person name="Sakihama Y."/>
            <person name="Salamov A.A."/>
            <person name="Savidor A."/>
            <person name="Scheuring C.F."/>
            <person name="Smith B.M."/>
            <person name="Sobral B.W."/>
            <person name="Terry A."/>
            <person name="Torto-Alalibo T.A."/>
            <person name="Win J."/>
            <person name="Xu Z."/>
            <person name="Zhang H."/>
            <person name="Grigoriev I.V."/>
            <person name="Rokhsar D.S."/>
            <person name="Boore J.L."/>
        </authorList>
    </citation>
    <scope>NUCLEOTIDE SEQUENCE [LARGE SCALE GENOMIC DNA]</scope>
    <source>
        <strain evidence="1 2">P6497</strain>
    </source>
</reference>
<dbReference type="Proteomes" id="UP000002640">
    <property type="component" value="Unassembled WGS sequence"/>
</dbReference>
<accession>G5AFS1</accession>
<dbReference type="KEGG" id="psoj:PHYSODRAFT_307722"/>